<protein>
    <submittedName>
        <fullName evidence="1">Uncharacterized protein</fullName>
    </submittedName>
</protein>
<dbReference type="Proteomes" id="UP000499080">
    <property type="component" value="Unassembled WGS sequence"/>
</dbReference>
<evidence type="ECO:0000313" key="2">
    <source>
        <dbReference type="Proteomes" id="UP000499080"/>
    </source>
</evidence>
<accession>A0A4Y2JM39</accession>
<sequence>MVGISVPDRGQHPYNILGTDLIPKVSTCNALVLNYHIAILRRTFHFEQLKDDESSTDRYHSSITPCQRKLMAHDHSKVYKKIDYLIFQNGLNRVTL</sequence>
<proteinExistence type="predicted"/>
<keyword evidence="2" id="KW-1185">Reference proteome</keyword>
<gene>
    <name evidence="1" type="ORF">AVEN_175916_1</name>
</gene>
<comment type="caution">
    <text evidence="1">The sequence shown here is derived from an EMBL/GenBank/DDBJ whole genome shotgun (WGS) entry which is preliminary data.</text>
</comment>
<dbReference type="EMBL" id="BGPR01003614">
    <property type="protein sequence ID" value="GBM90372.1"/>
    <property type="molecule type" value="Genomic_DNA"/>
</dbReference>
<organism evidence="1 2">
    <name type="scientific">Araneus ventricosus</name>
    <name type="common">Orbweaver spider</name>
    <name type="synonym">Epeira ventricosa</name>
    <dbReference type="NCBI Taxonomy" id="182803"/>
    <lineage>
        <taxon>Eukaryota</taxon>
        <taxon>Metazoa</taxon>
        <taxon>Ecdysozoa</taxon>
        <taxon>Arthropoda</taxon>
        <taxon>Chelicerata</taxon>
        <taxon>Arachnida</taxon>
        <taxon>Araneae</taxon>
        <taxon>Araneomorphae</taxon>
        <taxon>Entelegynae</taxon>
        <taxon>Araneoidea</taxon>
        <taxon>Araneidae</taxon>
        <taxon>Araneus</taxon>
    </lineage>
</organism>
<reference evidence="1 2" key="1">
    <citation type="journal article" date="2019" name="Sci. Rep.">
        <title>Orb-weaving spider Araneus ventricosus genome elucidates the spidroin gene catalogue.</title>
        <authorList>
            <person name="Kono N."/>
            <person name="Nakamura H."/>
            <person name="Ohtoshi R."/>
            <person name="Moran D.A.P."/>
            <person name="Shinohara A."/>
            <person name="Yoshida Y."/>
            <person name="Fujiwara M."/>
            <person name="Mori M."/>
            <person name="Tomita M."/>
            <person name="Arakawa K."/>
        </authorList>
    </citation>
    <scope>NUCLEOTIDE SEQUENCE [LARGE SCALE GENOMIC DNA]</scope>
</reference>
<evidence type="ECO:0000313" key="1">
    <source>
        <dbReference type="EMBL" id="GBM90372.1"/>
    </source>
</evidence>
<name>A0A4Y2JM39_ARAVE</name>
<dbReference type="AlphaFoldDB" id="A0A4Y2JM39"/>